<keyword evidence="2" id="KW-1185">Reference proteome</keyword>
<evidence type="ECO:0000313" key="2">
    <source>
        <dbReference type="Proteomes" id="UP000887575"/>
    </source>
</evidence>
<protein>
    <submittedName>
        <fullName evidence="3">Uncharacterized protein</fullName>
    </submittedName>
</protein>
<dbReference type="SUPFAM" id="SSF50242">
    <property type="entry name" value="TIMP-like"/>
    <property type="match status" value="1"/>
</dbReference>
<feature type="chain" id="PRO_5041975570" evidence="1">
    <location>
        <begin position="18"/>
        <end position="152"/>
    </location>
</feature>
<name>A0AAF3EW13_9BILA</name>
<dbReference type="Proteomes" id="UP000887575">
    <property type="component" value="Unassembled WGS sequence"/>
</dbReference>
<reference evidence="3" key="1">
    <citation type="submission" date="2024-02" db="UniProtKB">
        <authorList>
            <consortium name="WormBaseParasite"/>
        </authorList>
    </citation>
    <scope>IDENTIFICATION</scope>
</reference>
<evidence type="ECO:0000256" key="1">
    <source>
        <dbReference type="SAM" id="SignalP"/>
    </source>
</evidence>
<accession>A0AAF3EW13</accession>
<feature type="signal peptide" evidence="1">
    <location>
        <begin position="1"/>
        <end position="17"/>
    </location>
</feature>
<dbReference type="InterPro" id="IPR008993">
    <property type="entry name" value="TIMP-like_OB-fold"/>
</dbReference>
<dbReference type="Gene3D" id="2.40.50.120">
    <property type="match status" value="1"/>
</dbReference>
<organism evidence="2 3">
    <name type="scientific">Mesorhabditis belari</name>
    <dbReference type="NCBI Taxonomy" id="2138241"/>
    <lineage>
        <taxon>Eukaryota</taxon>
        <taxon>Metazoa</taxon>
        <taxon>Ecdysozoa</taxon>
        <taxon>Nematoda</taxon>
        <taxon>Chromadorea</taxon>
        <taxon>Rhabditida</taxon>
        <taxon>Rhabditina</taxon>
        <taxon>Rhabditomorpha</taxon>
        <taxon>Rhabditoidea</taxon>
        <taxon>Rhabditidae</taxon>
        <taxon>Mesorhabditinae</taxon>
        <taxon>Mesorhabditis</taxon>
    </lineage>
</organism>
<dbReference type="AlphaFoldDB" id="A0AAF3EW13"/>
<keyword evidence="1" id="KW-0732">Signal</keyword>
<dbReference type="WBParaSite" id="MBELARI_LOCUS17949">
    <property type="protein sequence ID" value="MBELARI_LOCUS17949"/>
    <property type="gene ID" value="MBELARI_LOCUS17949"/>
</dbReference>
<sequence length="152" mass="16709">MFRCLFLFSLIASPILADGSGEGRPPPVSIAKVLSSKKVTLNGATYTKYSLFHKKIYRGPRSLTRTLLVPSGACGYTLQRQQTYLLSGLFFGSKPTQLFSSRCTLFDGNEPGLWNQVSPCTLMGLRHIQCPRKPRVTFPPSITMPTPAPVGK</sequence>
<proteinExistence type="predicted"/>
<evidence type="ECO:0000313" key="3">
    <source>
        <dbReference type="WBParaSite" id="MBELARI_LOCUS17949"/>
    </source>
</evidence>